<evidence type="ECO:0000313" key="3">
    <source>
        <dbReference type="Proteomes" id="UP000226079"/>
    </source>
</evidence>
<evidence type="ECO:0000313" key="2">
    <source>
        <dbReference type="EMBL" id="PFG16677.1"/>
    </source>
</evidence>
<dbReference type="InterPro" id="IPR055878">
    <property type="entry name" value="DUF7455"/>
</dbReference>
<dbReference type="Pfam" id="PF24254">
    <property type="entry name" value="DUF7455"/>
    <property type="match status" value="1"/>
</dbReference>
<name>A0A2A9CQC9_9ACTN</name>
<evidence type="ECO:0000259" key="1">
    <source>
        <dbReference type="Pfam" id="PF24254"/>
    </source>
</evidence>
<dbReference type="RefSeq" id="WP_098460190.1">
    <property type="nucleotide sequence ID" value="NZ_PDJC01000001.1"/>
</dbReference>
<feature type="domain" description="DUF7455" evidence="1">
    <location>
        <begin position="25"/>
        <end position="73"/>
    </location>
</feature>
<dbReference type="EMBL" id="PDJC01000001">
    <property type="protein sequence ID" value="PFG16677.1"/>
    <property type="molecule type" value="Genomic_DNA"/>
</dbReference>
<gene>
    <name evidence="2" type="ORF">ATK74_1228</name>
</gene>
<comment type="caution">
    <text evidence="2">The sequence shown here is derived from an EMBL/GenBank/DDBJ whole genome shotgun (WGS) entry which is preliminary data.</text>
</comment>
<organism evidence="2 3">
    <name type="scientific">Propionicimonas paludicola</name>
    <dbReference type="NCBI Taxonomy" id="185243"/>
    <lineage>
        <taxon>Bacteria</taxon>
        <taxon>Bacillati</taxon>
        <taxon>Actinomycetota</taxon>
        <taxon>Actinomycetes</taxon>
        <taxon>Propionibacteriales</taxon>
        <taxon>Nocardioidaceae</taxon>
        <taxon>Propionicimonas</taxon>
    </lineage>
</organism>
<accession>A0A2A9CQC9</accession>
<reference evidence="2 3" key="1">
    <citation type="submission" date="2017-10" db="EMBL/GenBank/DDBJ databases">
        <title>Sequencing the genomes of 1000 actinobacteria strains.</title>
        <authorList>
            <person name="Klenk H.-P."/>
        </authorList>
    </citation>
    <scope>NUCLEOTIDE SEQUENCE [LARGE SCALE GENOMIC DNA]</scope>
    <source>
        <strain evidence="2 3">DSM 15597</strain>
    </source>
</reference>
<dbReference type="AlphaFoldDB" id="A0A2A9CQC9"/>
<dbReference type="OrthoDB" id="3539048at2"/>
<keyword evidence="3" id="KW-1185">Reference proteome</keyword>
<sequence length="77" mass="8114">MGTYDENLRGAAPPVANFAAGESASRRDTCDLCVAPSVAVVVIGEEPSALSLQFCGHHLTQHLAKLTDGGHQVLFHK</sequence>
<dbReference type="Proteomes" id="UP000226079">
    <property type="component" value="Unassembled WGS sequence"/>
</dbReference>
<protein>
    <recommendedName>
        <fullName evidence="1">DUF7455 domain-containing protein</fullName>
    </recommendedName>
</protein>
<proteinExistence type="predicted"/>